<proteinExistence type="predicted"/>
<dbReference type="Proteomes" id="UP000221980">
    <property type="component" value="Unassembled WGS sequence"/>
</dbReference>
<keyword evidence="2" id="KW-1185">Reference proteome</keyword>
<dbReference type="RefSeq" id="WP_099115898.1">
    <property type="nucleotide sequence ID" value="NZ_CAWNQI010000071.1"/>
</dbReference>
<gene>
    <name evidence="1" type="ORF">Xmir_04138</name>
</gene>
<dbReference type="EMBL" id="NITZ01000038">
    <property type="protein sequence ID" value="PHM46573.1"/>
    <property type="molecule type" value="Genomic_DNA"/>
</dbReference>
<comment type="caution">
    <text evidence="1">The sequence shown here is derived from an EMBL/GenBank/DDBJ whole genome shotgun (WGS) entry which is preliminary data.</text>
</comment>
<sequence length="71" mass="7808">MKTVKTVNVDWLGDCEKCGMDSALVETNGNENWLYEADSVTCCGCGHTGHVEILPCEPVAYAVWDELPETE</sequence>
<protein>
    <submittedName>
        <fullName evidence="1">Uncharacterized protein</fullName>
    </submittedName>
</protein>
<evidence type="ECO:0000313" key="1">
    <source>
        <dbReference type="EMBL" id="PHM46573.1"/>
    </source>
</evidence>
<name>A0A2D0JJU2_9GAMM</name>
<dbReference type="AlphaFoldDB" id="A0A2D0JJU2"/>
<accession>A0A2D0JJU2</accession>
<organism evidence="1 2">
    <name type="scientific">Xenorhabdus miraniensis</name>
    <dbReference type="NCBI Taxonomy" id="351674"/>
    <lineage>
        <taxon>Bacteria</taxon>
        <taxon>Pseudomonadati</taxon>
        <taxon>Pseudomonadota</taxon>
        <taxon>Gammaproteobacteria</taxon>
        <taxon>Enterobacterales</taxon>
        <taxon>Morganellaceae</taxon>
        <taxon>Xenorhabdus</taxon>
    </lineage>
</organism>
<reference evidence="1 2" key="1">
    <citation type="journal article" date="2017" name="Nat. Microbiol.">
        <title>Natural product diversity associated with the nematode symbionts Photorhabdus and Xenorhabdus.</title>
        <authorList>
            <person name="Tobias N.J."/>
            <person name="Wolff H."/>
            <person name="Djahanschiri B."/>
            <person name="Grundmann F."/>
            <person name="Kronenwerth M."/>
            <person name="Shi Y.M."/>
            <person name="Simonyi S."/>
            <person name="Grun P."/>
            <person name="Shapiro-Ilan D."/>
            <person name="Pidot S.J."/>
            <person name="Stinear T.P."/>
            <person name="Ebersberger I."/>
            <person name="Bode H.B."/>
        </authorList>
    </citation>
    <scope>NUCLEOTIDE SEQUENCE [LARGE SCALE GENOMIC DNA]</scope>
    <source>
        <strain evidence="1 2">DSM 17902</strain>
    </source>
</reference>
<dbReference type="OrthoDB" id="5817161at2"/>
<evidence type="ECO:0000313" key="2">
    <source>
        <dbReference type="Proteomes" id="UP000221980"/>
    </source>
</evidence>